<proteinExistence type="predicted"/>
<dbReference type="Proteomes" id="UP000268014">
    <property type="component" value="Unassembled WGS sequence"/>
</dbReference>
<keyword evidence="2" id="KW-0812">Transmembrane</keyword>
<evidence type="ECO:0000256" key="2">
    <source>
        <dbReference type="SAM" id="Phobius"/>
    </source>
</evidence>
<evidence type="ECO:0000256" key="1">
    <source>
        <dbReference type="SAM" id="MobiDB-lite"/>
    </source>
</evidence>
<keyword evidence="2" id="KW-1133">Transmembrane helix</keyword>
<sequence length="103" mass="11193">MVGHKTGACEEEEGGGRRRRKMKKNKEAEEEENNLFAIMVLLVATISTTTSLVLEMAGLLESYFASAYDVVLLCSTSSFDRYKSLNPPDPPSVSPALSSHPVG</sequence>
<feature type="transmembrane region" description="Helical" evidence="2">
    <location>
        <begin position="35"/>
        <end position="54"/>
    </location>
</feature>
<dbReference type="WBParaSite" id="HPLM_0001830701-mRNA-1">
    <property type="protein sequence ID" value="HPLM_0001830701-mRNA-1"/>
    <property type="gene ID" value="HPLM_0001830701"/>
</dbReference>
<keyword evidence="4" id="KW-1185">Reference proteome</keyword>
<organism evidence="5">
    <name type="scientific">Haemonchus placei</name>
    <name type="common">Barber's pole worm</name>
    <dbReference type="NCBI Taxonomy" id="6290"/>
    <lineage>
        <taxon>Eukaryota</taxon>
        <taxon>Metazoa</taxon>
        <taxon>Ecdysozoa</taxon>
        <taxon>Nematoda</taxon>
        <taxon>Chromadorea</taxon>
        <taxon>Rhabditida</taxon>
        <taxon>Rhabditina</taxon>
        <taxon>Rhabditomorpha</taxon>
        <taxon>Strongyloidea</taxon>
        <taxon>Trichostrongylidae</taxon>
        <taxon>Haemonchus</taxon>
    </lineage>
</organism>
<feature type="region of interest" description="Disordered" evidence="1">
    <location>
        <begin position="84"/>
        <end position="103"/>
    </location>
</feature>
<gene>
    <name evidence="3" type="ORF">HPLM_LOCUS18299</name>
</gene>
<evidence type="ECO:0000313" key="3">
    <source>
        <dbReference type="EMBL" id="VDO70214.1"/>
    </source>
</evidence>
<keyword evidence="2" id="KW-0472">Membrane</keyword>
<accession>A0A0N4X1U5</accession>
<dbReference type="EMBL" id="UZAF01020469">
    <property type="protein sequence ID" value="VDO70214.1"/>
    <property type="molecule type" value="Genomic_DNA"/>
</dbReference>
<dbReference type="AlphaFoldDB" id="A0A0N4X1U5"/>
<reference evidence="5" key="1">
    <citation type="submission" date="2017-02" db="UniProtKB">
        <authorList>
            <consortium name="WormBaseParasite"/>
        </authorList>
    </citation>
    <scope>IDENTIFICATION</scope>
</reference>
<evidence type="ECO:0000313" key="5">
    <source>
        <dbReference type="WBParaSite" id="HPLM_0001830701-mRNA-1"/>
    </source>
</evidence>
<protein>
    <submittedName>
        <fullName evidence="5">Transmembrane protein</fullName>
    </submittedName>
</protein>
<reference evidence="3 4" key="2">
    <citation type="submission" date="2018-11" db="EMBL/GenBank/DDBJ databases">
        <authorList>
            <consortium name="Pathogen Informatics"/>
        </authorList>
    </citation>
    <scope>NUCLEOTIDE SEQUENCE [LARGE SCALE GENOMIC DNA]</scope>
    <source>
        <strain evidence="3 4">MHpl1</strain>
    </source>
</reference>
<name>A0A0N4X1U5_HAEPC</name>
<feature type="region of interest" description="Disordered" evidence="1">
    <location>
        <begin position="1"/>
        <end position="30"/>
    </location>
</feature>
<evidence type="ECO:0000313" key="4">
    <source>
        <dbReference type="Proteomes" id="UP000268014"/>
    </source>
</evidence>